<dbReference type="EnsemblMetazoa" id="XM_038189456.1">
    <property type="protein sequence ID" value="XP_038045384.1"/>
    <property type="gene ID" value="LOC119719973"/>
</dbReference>
<organism evidence="3 4">
    <name type="scientific">Patiria miniata</name>
    <name type="common">Bat star</name>
    <name type="synonym">Asterina miniata</name>
    <dbReference type="NCBI Taxonomy" id="46514"/>
    <lineage>
        <taxon>Eukaryota</taxon>
        <taxon>Metazoa</taxon>
        <taxon>Echinodermata</taxon>
        <taxon>Eleutherozoa</taxon>
        <taxon>Asterozoa</taxon>
        <taxon>Asteroidea</taxon>
        <taxon>Valvatacea</taxon>
        <taxon>Valvatida</taxon>
        <taxon>Asterinidae</taxon>
        <taxon>Patiria</taxon>
    </lineage>
</organism>
<feature type="compositionally biased region" description="Low complexity" evidence="2">
    <location>
        <begin position="965"/>
        <end position="978"/>
    </location>
</feature>
<keyword evidence="1" id="KW-0175">Coiled coil</keyword>
<dbReference type="InterPro" id="IPR019347">
    <property type="entry name" value="Axonemal_dynein_light_chain"/>
</dbReference>
<feature type="compositionally biased region" description="Low complexity" evidence="2">
    <location>
        <begin position="1116"/>
        <end position="1171"/>
    </location>
</feature>
<feature type="region of interest" description="Disordered" evidence="2">
    <location>
        <begin position="160"/>
        <end position="186"/>
    </location>
</feature>
<feature type="region of interest" description="Disordered" evidence="2">
    <location>
        <begin position="102"/>
        <end position="121"/>
    </location>
</feature>
<reference evidence="3" key="1">
    <citation type="submission" date="2022-11" db="UniProtKB">
        <authorList>
            <consortium name="EnsemblMetazoa"/>
        </authorList>
    </citation>
    <scope>IDENTIFICATION</scope>
</reference>
<name>A0A913Z3U6_PATMI</name>
<dbReference type="EnsemblMetazoa" id="XM_038189455.1">
    <property type="protein sequence ID" value="XP_038045383.1"/>
    <property type="gene ID" value="LOC119719973"/>
</dbReference>
<feature type="compositionally biased region" description="Basic and acidic residues" evidence="2">
    <location>
        <begin position="1077"/>
        <end position="1106"/>
    </location>
</feature>
<dbReference type="GO" id="GO:0005737">
    <property type="term" value="C:cytoplasm"/>
    <property type="evidence" value="ECO:0007669"/>
    <property type="project" value="UniProtKB-ARBA"/>
</dbReference>
<dbReference type="EnsemblMetazoa" id="XM_038189457.1">
    <property type="protein sequence ID" value="XP_038045385.1"/>
    <property type="gene ID" value="LOC119719973"/>
</dbReference>
<dbReference type="RefSeq" id="XP_038045383.1">
    <property type="nucleotide sequence ID" value="XM_038189455.1"/>
</dbReference>
<feature type="region of interest" description="Disordered" evidence="2">
    <location>
        <begin position="1077"/>
        <end position="1178"/>
    </location>
</feature>
<feature type="region of interest" description="Disordered" evidence="2">
    <location>
        <begin position="884"/>
        <end position="1032"/>
    </location>
</feature>
<dbReference type="Pfam" id="PF10211">
    <property type="entry name" value="Ax_dynein_light"/>
    <property type="match status" value="1"/>
</dbReference>
<dbReference type="Proteomes" id="UP000887568">
    <property type="component" value="Unplaced"/>
</dbReference>
<dbReference type="OMA" id="KKECYEW"/>
<keyword evidence="4" id="KW-1185">Reference proteome</keyword>
<sequence length="1178" mass="130344">MTTAVTPMPEMVNVGGREPSPPLEPRMEGRDSPTPRKTRVLVAKNEDQGVAALPELRSSDKDIDKTKPLPTSLQSEFIPEEILNALTNIPVPGVKEKLKQKGVQKAKAKVPKGGAPAANMWNFPNRRRRFQHLTDQPLSMTGAGKDISFLYDVAFTDKAPDKVNPAQDPSSVRALSKQAEREKGMSVPDSLIPSEYHVVKAKGVQHLEFQEDKYTTKLMDAEQQQVAFPSLKPASRYEVLQLMETMGVMLDKAGIDDEEIEIKGPTQMHNLLELIKKEQNIYNLIFHELIRQVSVECAERGELLANLRQRYSKLLDKVPRQVKSLHQEVMAQRALDRRLTEELFRFKNSISQLTNELSDVREHDKVVTSQAQQAQQELAAALAESEKNAGLLAEYHELYELQRARLESQVIALSREKELWSGAAYNLALKVTEANSLATARRLHVSERLWSKLANHFAIVLSDRDTEELSQLQGYIASHRQLTIKFAEELKAGDVKSHSRLQTIGKGIEKWMQEFDQFVVLQKEGSVTSAATSMRESRASHDNIQTVVQAPPMEMIQKLYDDIRSWEEQLNKEVEKYGGDILLGFEESMYTIKKQVEMWTEVALHIFNRHRPEDGSDYPEHERLMNMNKLTKEVKQECDTLHKQYQIRVNGENGSAKGFIQIANALESWDTKLNSILNGGAMPIDSEWMRLYELFSDWLVTIDETAECIGSTQKEDAKAEGKPHQPLSMDDVFRSTQKWLASTTNGIDSEDSKLVEQVAVLHAEMVHWIIQVLLRLAPNQPNSPPEAVESSMATTDTIPQIQEKAAVMFDKLTRFSNYITGCCANIVAEEVQKRQDEGAEDADHELRDLKKLKSECAEWIHTATILIEDLKCLDPNYVPVVSATPGTGDDKSESAATPVPQTPQAIDGAELVGSDGTPSQTPAPTILSDTQKEGSSASLKGTPVSTDKELSLPATPASKDESPAGKDGSPAGKSGSPAGKDEINMSEMEAIGDDDNVRTMSLEEPIQPPKKVQPRVAALQAEAGTRTPTPDPEKAYEALVAVKSLQAELLTTEERAQKAEDKVSELELELKETQEKLRALERKSATPHLPEKDHDAASIASKDRGVADTPTQPGNSTPAPATPSTPQATPPAAAQDTPPSTPGRRAPSQPSQPSRPPSQGSLRSGLGSRGSSRSKKSK</sequence>
<dbReference type="OrthoDB" id="1927454at2759"/>
<dbReference type="InterPro" id="IPR052845">
    <property type="entry name" value="Axonemal_dynein_LC_domain"/>
</dbReference>
<proteinExistence type="predicted"/>
<evidence type="ECO:0000256" key="2">
    <source>
        <dbReference type="SAM" id="MobiDB-lite"/>
    </source>
</evidence>
<dbReference type="GeneID" id="119719973"/>
<feature type="compositionally biased region" description="Basic and acidic residues" evidence="2">
    <location>
        <begin position="25"/>
        <end position="34"/>
    </location>
</feature>
<evidence type="ECO:0000313" key="3">
    <source>
        <dbReference type="EnsemblMetazoa" id="XP_038045385.1"/>
    </source>
</evidence>
<feature type="region of interest" description="Disordered" evidence="2">
    <location>
        <begin position="1"/>
        <end position="70"/>
    </location>
</feature>
<accession>A0A913Z3U6</accession>
<dbReference type="PANTHER" id="PTHR23052:SF1">
    <property type="entry name" value="AXONEMAL DYNEIN LIGHT CHAIN DOMAIN-CONTAINING PROTEIN 1"/>
    <property type="match status" value="1"/>
</dbReference>
<dbReference type="RefSeq" id="XP_038045385.1">
    <property type="nucleotide sequence ID" value="XM_038189457.1"/>
</dbReference>
<feature type="compositionally biased region" description="Polar residues" evidence="2">
    <location>
        <begin position="916"/>
        <end position="945"/>
    </location>
</feature>
<evidence type="ECO:0000256" key="1">
    <source>
        <dbReference type="ARBA" id="ARBA00023054"/>
    </source>
</evidence>
<dbReference type="PANTHER" id="PTHR23052">
    <property type="entry name" value="AXONEMAL DYNEIN LIGHT CHAIN DOMAIN-CONTAINING PROTEIN 1"/>
    <property type="match status" value="1"/>
</dbReference>
<evidence type="ECO:0008006" key="5">
    <source>
        <dbReference type="Google" id="ProtNLM"/>
    </source>
</evidence>
<dbReference type="CTD" id="126859"/>
<feature type="compositionally biased region" description="Basic and acidic residues" evidence="2">
    <location>
        <begin position="57"/>
        <end position="67"/>
    </location>
</feature>
<dbReference type="RefSeq" id="XP_038045384.1">
    <property type="nucleotide sequence ID" value="XM_038189456.1"/>
</dbReference>
<dbReference type="AlphaFoldDB" id="A0A913Z3U6"/>
<protein>
    <recommendedName>
        <fullName evidence="5">Axonemal dynein light chain domain-containing protein 1</fullName>
    </recommendedName>
</protein>
<evidence type="ECO:0000313" key="4">
    <source>
        <dbReference type="Proteomes" id="UP000887568"/>
    </source>
</evidence>